<sequence length="970" mass="114104">MDDLQKKIQMYLMKESQEDGELTFLTARTTIENTIKINNLCKSISEIILAFDLVSEGTKLMLNPKCVSAFKYLMLNTNFTVQKRLAEDMAHGHLVDMCPTLSPYLFIQILWKLEYEDILLESILHLPLDLCIEIIDITRRTVEELEFDRAVNIIFQLIINIYKKFILIANNGSQSSNIIQNVKTMTAYFQELLLLLNNEKIIRMEKVSGLKKYKRYGLLLTRIIKIVKDCLENIKNDFKISEDTGKIYKITFGREPIERCDDLIITQAIATIHQDLMSLLLKKIKEIDCNIYLGWAELDDTENPTITLQKAIGNECYYLVEFFKANKELAENEHLIECLQQLSSKPISEEINSVLTLEELRYGMIQGKKECVKELISRYKEWDETILNSIDIKEMWKRSLLDKYDCLNLLEYLTFVLMQVDNEDYQQRVYIFVTEILIHQNLQSIYSIIVEYITKHDGRNCLESLYTEETFKDFIIRHTNMKSLKTLKIILMFLLKSPKKVLRIILKIAIGYPEYENIMISAQDLLLLLPIMSIREDSNETLLSSTLKTICLENVEWSMKKFKDLLFLMVDSKVLTIEDIINNILVCYLKENVRSLRNTHCILNCATKMLNDMHDRRRWHRILDGSIIKINARNLLVLLAQMMSSTRKRTDVSNYLINDAIKEINSIIYHILVYHTDDFDVSIRRAIIEDLEYILEPIEKVHFASLWPPSRNNFDLSDNIRDYERRCFFILNMIKDDPTISNELRTFFSNFYLLQEDFLRHMILRSTSFEYSILAKKYTEGCIWKTFNNAIDDSYNNFLRLTMEACCFSLEYPSLLPKHSFTFVLNNCIRFLKSYLICEQYYHNNISDFYQSIIENIRSLDETIKRRCSPSYSLLFTNLFTHINNSNSNNENMSEIMKVQTKEFLDTIERFTNQCAEFNESRDQVNFQIAPSTKMSRYRLVHLFISACVKVPASKAYECIIIMNNFLAST</sequence>
<protein>
    <submittedName>
        <fullName evidence="1">Uncharacterized protein</fullName>
    </submittedName>
</protein>
<gene>
    <name evidence="1" type="ORF">V1478_015781</name>
</gene>
<dbReference type="Proteomes" id="UP001607302">
    <property type="component" value="Unassembled WGS sequence"/>
</dbReference>
<keyword evidence="2" id="KW-1185">Reference proteome</keyword>
<dbReference type="EMBL" id="JAUDFV010000156">
    <property type="protein sequence ID" value="KAL2714596.1"/>
    <property type="molecule type" value="Genomic_DNA"/>
</dbReference>
<dbReference type="AlphaFoldDB" id="A0ABD2A1U1"/>
<accession>A0ABD2A1U1</accession>
<proteinExistence type="predicted"/>
<name>A0ABD2A1U1_VESSQ</name>
<evidence type="ECO:0000313" key="1">
    <source>
        <dbReference type="EMBL" id="KAL2714596.1"/>
    </source>
</evidence>
<organism evidence="1 2">
    <name type="scientific">Vespula squamosa</name>
    <name type="common">Southern yellow jacket</name>
    <name type="synonym">Wasp</name>
    <dbReference type="NCBI Taxonomy" id="30214"/>
    <lineage>
        <taxon>Eukaryota</taxon>
        <taxon>Metazoa</taxon>
        <taxon>Ecdysozoa</taxon>
        <taxon>Arthropoda</taxon>
        <taxon>Hexapoda</taxon>
        <taxon>Insecta</taxon>
        <taxon>Pterygota</taxon>
        <taxon>Neoptera</taxon>
        <taxon>Endopterygota</taxon>
        <taxon>Hymenoptera</taxon>
        <taxon>Apocrita</taxon>
        <taxon>Aculeata</taxon>
        <taxon>Vespoidea</taxon>
        <taxon>Vespidae</taxon>
        <taxon>Vespinae</taxon>
        <taxon>Vespula</taxon>
    </lineage>
</organism>
<comment type="caution">
    <text evidence="1">The sequence shown here is derived from an EMBL/GenBank/DDBJ whole genome shotgun (WGS) entry which is preliminary data.</text>
</comment>
<reference evidence="1 2" key="1">
    <citation type="journal article" date="2024" name="Ann. Entomol. Soc. Am.">
        <title>Genomic analyses of the southern and eastern yellowjacket wasps (Hymenoptera: Vespidae) reveal evolutionary signatures of social life.</title>
        <authorList>
            <person name="Catto M.A."/>
            <person name="Caine P.B."/>
            <person name="Orr S.E."/>
            <person name="Hunt B.G."/>
            <person name="Goodisman M.A.D."/>
        </authorList>
    </citation>
    <scope>NUCLEOTIDE SEQUENCE [LARGE SCALE GENOMIC DNA]</scope>
    <source>
        <strain evidence="1">233</strain>
        <tissue evidence="1">Head and thorax</tissue>
    </source>
</reference>
<evidence type="ECO:0000313" key="2">
    <source>
        <dbReference type="Proteomes" id="UP001607302"/>
    </source>
</evidence>